<dbReference type="GO" id="GO:0004519">
    <property type="term" value="F:endonuclease activity"/>
    <property type="evidence" value="ECO:0007669"/>
    <property type="project" value="UniProtKB-KW"/>
</dbReference>
<dbReference type="GO" id="GO:0008408">
    <property type="term" value="F:3'-5' exonuclease activity"/>
    <property type="evidence" value="ECO:0007669"/>
    <property type="project" value="InterPro"/>
</dbReference>
<evidence type="ECO:0000256" key="3">
    <source>
        <dbReference type="ARBA" id="ARBA00013365"/>
    </source>
</evidence>
<evidence type="ECO:0000259" key="7">
    <source>
        <dbReference type="Pfam" id="PF12320"/>
    </source>
</evidence>
<feature type="region of interest" description="Disordered" evidence="5">
    <location>
        <begin position="280"/>
        <end position="302"/>
    </location>
</feature>
<feature type="domain" description="Calcineurin-like phosphoesterase" evidence="6">
    <location>
        <begin position="11"/>
        <end position="132"/>
    </location>
</feature>
<dbReference type="InterPro" id="IPR050535">
    <property type="entry name" value="DNA_Repair-Maintenance_Comp"/>
</dbReference>
<dbReference type="InterPro" id="IPR026843">
    <property type="entry name" value="SbcD_C"/>
</dbReference>
<dbReference type="Pfam" id="PF00149">
    <property type="entry name" value="Metallophos"/>
    <property type="match status" value="1"/>
</dbReference>
<name>A0A2T0VK70_9MICO</name>
<dbReference type="PANTHER" id="PTHR30337:SF0">
    <property type="entry name" value="NUCLEASE SBCCD SUBUNIT D"/>
    <property type="match status" value="1"/>
</dbReference>
<dbReference type="PANTHER" id="PTHR30337">
    <property type="entry name" value="COMPONENT OF ATP-DEPENDENT DSDNA EXONUCLEASE"/>
    <property type="match status" value="1"/>
</dbReference>
<reference evidence="8 9" key="1">
    <citation type="submission" date="2018-03" db="EMBL/GenBank/DDBJ databases">
        <title>Genomic Encyclopedia of Type Strains, Phase III (KMG-III): the genomes of soil and plant-associated and newly described type strains.</title>
        <authorList>
            <person name="Whitman W."/>
        </authorList>
    </citation>
    <scope>NUCLEOTIDE SEQUENCE [LARGE SCALE GENOMIC DNA]</scope>
    <source>
        <strain evidence="8 9">CGMCC 1.12484</strain>
    </source>
</reference>
<feature type="compositionally biased region" description="Low complexity" evidence="5">
    <location>
        <begin position="280"/>
        <end position="289"/>
    </location>
</feature>
<accession>A0A2T0VK70</accession>
<dbReference type="NCBIfam" id="TIGR00619">
    <property type="entry name" value="sbcd"/>
    <property type="match status" value="1"/>
</dbReference>
<evidence type="ECO:0000256" key="4">
    <source>
        <dbReference type="RuleBase" id="RU363069"/>
    </source>
</evidence>
<evidence type="ECO:0000256" key="1">
    <source>
        <dbReference type="ARBA" id="ARBA00010555"/>
    </source>
</evidence>
<dbReference type="AlphaFoldDB" id="A0A2T0VK70"/>
<keyword evidence="4" id="KW-0540">Nuclease</keyword>
<dbReference type="Proteomes" id="UP000237983">
    <property type="component" value="Unassembled WGS sequence"/>
</dbReference>
<keyword evidence="4" id="KW-0269">Exonuclease</keyword>
<keyword evidence="4" id="KW-0378">Hydrolase</keyword>
<gene>
    <name evidence="4" type="primary">sbcD</name>
    <name evidence="8" type="ORF">B0I08_101745</name>
</gene>
<feature type="domain" description="Nuclease SbcCD subunit D C-terminal" evidence="7">
    <location>
        <begin position="326"/>
        <end position="412"/>
    </location>
</feature>
<evidence type="ECO:0000256" key="2">
    <source>
        <dbReference type="ARBA" id="ARBA00011322"/>
    </source>
</evidence>
<keyword evidence="4" id="KW-0235">DNA replication</keyword>
<comment type="subunit">
    <text evidence="2 4">Heterodimer of SbcC and SbcD.</text>
</comment>
<feature type="compositionally biased region" description="Pro residues" evidence="5">
    <location>
        <begin position="290"/>
        <end position="299"/>
    </location>
</feature>
<dbReference type="Gene3D" id="3.60.21.10">
    <property type="match status" value="1"/>
</dbReference>
<dbReference type="GO" id="GO:0006310">
    <property type="term" value="P:DNA recombination"/>
    <property type="evidence" value="ECO:0007669"/>
    <property type="project" value="UniProtKB-KW"/>
</dbReference>
<dbReference type="InterPro" id="IPR029052">
    <property type="entry name" value="Metallo-depent_PP-like"/>
</dbReference>
<dbReference type="Pfam" id="PF12320">
    <property type="entry name" value="SbcD_C"/>
    <property type="match status" value="1"/>
</dbReference>
<dbReference type="SUPFAM" id="SSF56300">
    <property type="entry name" value="Metallo-dependent phosphatases"/>
    <property type="match status" value="1"/>
</dbReference>
<protein>
    <recommendedName>
        <fullName evidence="3 4">Nuclease SbcCD subunit D</fullName>
    </recommendedName>
</protein>
<sequence>MSAATTNLKVMKILHTSDWHIGRTFHGHSTLEHLRVVLHALVAVVVERQVDVVVVAGDIFDSATPAAESYRVLTEALRGIRDAGATVIMTSGNHDSATRLGFQSEFAQLAGIHILTRPEQHSEPITISDAHGPVHFYGIPYLEPSLVRHLYPDHELRSHTQVLTFAMRRIRADAAGRGGRSVGGRSVVLSHCFAVDVAAPTDTSEASDVERDITAGGLDFVPMSTFDGPDYVALGHIHGRAKLSDRVRYSGAPLHYSFSEAHKPRGAWLVELGAPDATALSDPALSDPALPDPTLPDPALPDATLSDPALSTAALSSVEWIDLPVPRRLSVITGTLDDLVSDPSYAAYEGDWVSAILTDRVRPMDGMRRLQQRFPHCVLLEHRPVVTATATRTYAARVKSKSDNEIIGGFLEYVRNGVGPTEFERTLISDALSDQRARDSVA</sequence>
<comment type="similarity">
    <text evidence="1 4">Belongs to the SbcD family.</text>
</comment>
<comment type="caution">
    <text evidence="8">The sequence shown here is derived from an EMBL/GenBank/DDBJ whole genome shotgun (WGS) entry which is preliminary data.</text>
</comment>
<evidence type="ECO:0000259" key="6">
    <source>
        <dbReference type="Pfam" id="PF00149"/>
    </source>
</evidence>
<keyword evidence="9" id="KW-1185">Reference proteome</keyword>
<keyword evidence="4" id="KW-0233">DNA recombination</keyword>
<evidence type="ECO:0000313" key="8">
    <source>
        <dbReference type="EMBL" id="PRY70608.1"/>
    </source>
</evidence>
<dbReference type="GO" id="GO:0006260">
    <property type="term" value="P:DNA replication"/>
    <property type="evidence" value="ECO:0007669"/>
    <property type="project" value="UniProtKB-KW"/>
</dbReference>
<dbReference type="EMBL" id="PVTL01000001">
    <property type="protein sequence ID" value="PRY70608.1"/>
    <property type="molecule type" value="Genomic_DNA"/>
</dbReference>
<comment type="function">
    <text evidence="4">SbcCD cleaves DNA hairpin structures. These structures can inhibit DNA replication and are intermediates in certain DNA recombination reactions. The complex acts as a 3'-&gt;5' double strand exonuclease that can open hairpins. It also has a 5' single-strand endonuclease activity.</text>
</comment>
<evidence type="ECO:0000256" key="5">
    <source>
        <dbReference type="SAM" id="MobiDB-lite"/>
    </source>
</evidence>
<organism evidence="8 9">
    <name type="scientific">Glaciihabitans tibetensis</name>
    <dbReference type="NCBI Taxonomy" id="1266600"/>
    <lineage>
        <taxon>Bacteria</taxon>
        <taxon>Bacillati</taxon>
        <taxon>Actinomycetota</taxon>
        <taxon>Actinomycetes</taxon>
        <taxon>Micrococcales</taxon>
        <taxon>Microbacteriaceae</taxon>
        <taxon>Glaciihabitans</taxon>
    </lineage>
</organism>
<proteinExistence type="inferred from homology"/>
<dbReference type="InterPro" id="IPR004593">
    <property type="entry name" value="SbcD"/>
</dbReference>
<dbReference type="InterPro" id="IPR004843">
    <property type="entry name" value="Calcineurin-like_PHP"/>
</dbReference>
<keyword evidence="4" id="KW-0255">Endonuclease</keyword>
<evidence type="ECO:0000313" key="9">
    <source>
        <dbReference type="Proteomes" id="UP000237983"/>
    </source>
</evidence>